<comment type="subcellular location">
    <subcellularLocation>
        <location evidence="1">Membrane</location>
        <topology evidence="1">Multi-pass membrane protein</topology>
    </subcellularLocation>
</comment>
<feature type="transmembrane region" description="Helical" evidence="6">
    <location>
        <begin position="35"/>
        <end position="54"/>
    </location>
</feature>
<dbReference type="AlphaFoldDB" id="A0A931E6X0"/>
<evidence type="ECO:0000259" key="7">
    <source>
        <dbReference type="Pfam" id="PF00892"/>
    </source>
</evidence>
<dbReference type="InterPro" id="IPR000620">
    <property type="entry name" value="EamA_dom"/>
</dbReference>
<dbReference type="Proteomes" id="UP000628448">
    <property type="component" value="Unassembled WGS sequence"/>
</dbReference>
<evidence type="ECO:0000256" key="2">
    <source>
        <dbReference type="ARBA" id="ARBA00007362"/>
    </source>
</evidence>
<organism evidence="8 9">
    <name type="scientific">Panacibacter microcysteis</name>
    <dbReference type="NCBI Taxonomy" id="2793269"/>
    <lineage>
        <taxon>Bacteria</taxon>
        <taxon>Pseudomonadati</taxon>
        <taxon>Bacteroidota</taxon>
        <taxon>Chitinophagia</taxon>
        <taxon>Chitinophagales</taxon>
        <taxon>Chitinophagaceae</taxon>
        <taxon>Panacibacter</taxon>
    </lineage>
</organism>
<comment type="similarity">
    <text evidence="2">Belongs to the EamA transporter family.</text>
</comment>
<evidence type="ECO:0000313" key="9">
    <source>
        <dbReference type="Proteomes" id="UP000628448"/>
    </source>
</evidence>
<dbReference type="RefSeq" id="WP_196990291.1">
    <property type="nucleotide sequence ID" value="NZ_JADWYR010000001.1"/>
</dbReference>
<evidence type="ECO:0000256" key="6">
    <source>
        <dbReference type="SAM" id="Phobius"/>
    </source>
</evidence>
<evidence type="ECO:0000313" key="8">
    <source>
        <dbReference type="EMBL" id="MBG9376279.1"/>
    </source>
</evidence>
<feature type="transmembrane region" description="Helical" evidence="6">
    <location>
        <begin position="92"/>
        <end position="114"/>
    </location>
</feature>
<keyword evidence="4 6" id="KW-1133">Transmembrane helix</keyword>
<dbReference type="SUPFAM" id="SSF103481">
    <property type="entry name" value="Multidrug resistance efflux transporter EmrE"/>
    <property type="match status" value="2"/>
</dbReference>
<feature type="transmembrane region" description="Helical" evidence="6">
    <location>
        <begin position="121"/>
        <end position="139"/>
    </location>
</feature>
<evidence type="ECO:0000256" key="4">
    <source>
        <dbReference type="ARBA" id="ARBA00022989"/>
    </source>
</evidence>
<accession>A0A931E6X0</accession>
<feature type="transmembrane region" description="Helical" evidence="6">
    <location>
        <begin position="244"/>
        <end position="263"/>
    </location>
</feature>
<protein>
    <submittedName>
        <fullName evidence="8">DMT family transporter</fullName>
    </submittedName>
</protein>
<name>A0A931E6X0_9BACT</name>
<dbReference type="EMBL" id="JADWYR010000001">
    <property type="protein sequence ID" value="MBG9376279.1"/>
    <property type="molecule type" value="Genomic_DNA"/>
</dbReference>
<feature type="transmembrane region" description="Helical" evidence="6">
    <location>
        <begin position="269"/>
        <end position="286"/>
    </location>
</feature>
<dbReference type="InterPro" id="IPR037185">
    <property type="entry name" value="EmrE-like"/>
</dbReference>
<dbReference type="InterPro" id="IPR050638">
    <property type="entry name" value="AA-Vitamin_Transporters"/>
</dbReference>
<evidence type="ECO:0000256" key="3">
    <source>
        <dbReference type="ARBA" id="ARBA00022692"/>
    </source>
</evidence>
<keyword evidence="9" id="KW-1185">Reference proteome</keyword>
<evidence type="ECO:0000256" key="5">
    <source>
        <dbReference type="ARBA" id="ARBA00023136"/>
    </source>
</evidence>
<comment type="caution">
    <text evidence="8">The sequence shown here is derived from an EMBL/GenBank/DDBJ whole genome shotgun (WGS) entry which is preliminary data.</text>
</comment>
<dbReference type="PANTHER" id="PTHR32322:SF2">
    <property type="entry name" value="EAMA DOMAIN-CONTAINING PROTEIN"/>
    <property type="match status" value="1"/>
</dbReference>
<feature type="domain" description="EamA" evidence="7">
    <location>
        <begin position="7"/>
        <end position="136"/>
    </location>
</feature>
<feature type="domain" description="EamA" evidence="7">
    <location>
        <begin position="152"/>
        <end position="287"/>
    </location>
</feature>
<evidence type="ECO:0000256" key="1">
    <source>
        <dbReference type="ARBA" id="ARBA00004141"/>
    </source>
</evidence>
<reference evidence="8" key="1">
    <citation type="submission" date="2020-11" db="EMBL/GenBank/DDBJ databases">
        <title>Bacterial whole genome sequence for Panacibacter sp. DH6.</title>
        <authorList>
            <person name="Le V."/>
            <person name="Ko S."/>
            <person name="Ahn C.-Y."/>
            <person name="Oh H.-M."/>
        </authorList>
    </citation>
    <scope>NUCLEOTIDE SEQUENCE</scope>
    <source>
        <strain evidence="8">DH6</strain>
    </source>
</reference>
<keyword evidence="5 6" id="KW-0472">Membrane</keyword>
<keyword evidence="3 6" id="KW-0812">Transmembrane</keyword>
<feature type="transmembrane region" description="Helical" evidence="6">
    <location>
        <begin position="215"/>
        <end position="237"/>
    </location>
</feature>
<dbReference type="PANTHER" id="PTHR32322">
    <property type="entry name" value="INNER MEMBRANE TRANSPORTER"/>
    <property type="match status" value="1"/>
</dbReference>
<feature type="transmembrane region" description="Helical" evidence="6">
    <location>
        <begin position="66"/>
        <end position="86"/>
    </location>
</feature>
<sequence length="290" mass="31259">MAKSFAGWVLFVLLCVIWGSSFILMKLGMQALTAYQVASIRILSAAIALLPFAYKAFRNVPKNKRGFVILSGLLGSFFPAFLYCIAETKINSSLAAILNSLTPMFTIIVGVTFFKLTAGIYKILGVVTGFIGLLLLPFAAHEGISVGDLSYASLVLMATVCYACNVNMVSRYLQNTAAISVAAMSFAFLLLPALLILIFSGYFELPFTSEPVMHATLASCLLGVMGSAVATILFYMLVKRDGPLFASLVTYGIPVIAVIWGMLYGEQVTLAEIGCLLIILAGVYMVNMKR</sequence>
<dbReference type="GO" id="GO:0016020">
    <property type="term" value="C:membrane"/>
    <property type="evidence" value="ECO:0007669"/>
    <property type="project" value="UniProtKB-SubCell"/>
</dbReference>
<feature type="transmembrane region" description="Helical" evidence="6">
    <location>
        <begin position="151"/>
        <end position="169"/>
    </location>
</feature>
<dbReference type="Pfam" id="PF00892">
    <property type="entry name" value="EamA"/>
    <property type="match status" value="2"/>
</dbReference>
<gene>
    <name evidence="8" type="ORF">I5907_08530</name>
</gene>
<proteinExistence type="inferred from homology"/>
<feature type="transmembrane region" description="Helical" evidence="6">
    <location>
        <begin position="181"/>
        <end position="203"/>
    </location>
</feature>